<dbReference type="GO" id="GO:0005524">
    <property type="term" value="F:ATP binding"/>
    <property type="evidence" value="ECO:0007669"/>
    <property type="project" value="InterPro"/>
</dbReference>
<dbReference type="InterPro" id="IPR050304">
    <property type="entry name" value="MT-severing_AAA_ATPase"/>
</dbReference>
<comment type="caution">
    <text evidence="4">The sequence shown here is derived from an EMBL/GenBank/DDBJ whole genome shotgun (WGS) entry which is preliminary data.</text>
</comment>
<dbReference type="EMBL" id="AGNL01048343">
    <property type="protein sequence ID" value="EJK45681.1"/>
    <property type="molecule type" value="Genomic_DNA"/>
</dbReference>
<feature type="coiled-coil region" evidence="1">
    <location>
        <begin position="168"/>
        <end position="251"/>
    </location>
</feature>
<dbReference type="Gene3D" id="3.40.50.300">
    <property type="entry name" value="P-loop containing nucleotide triphosphate hydrolases"/>
    <property type="match status" value="1"/>
</dbReference>
<evidence type="ECO:0000313" key="5">
    <source>
        <dbReference type="Proteomes" id="UP000266841"/>
    </source>
</evidence>
<name>K0R9V6_THAOC</name>
<dbReference type="GO" id="GO:0016887">
    <property type="term" value="F:ATP hydrolysis activity"/>
    <property type="evidence" value="ECO:0007669"/>
    <property type="project" value="InterPro"/>
</dbReference>
<dbReference type="InterPro" id="IPR003593">
    <property type="entry name" value="AAA+_ATPase"/>
</dbReference>
<evidence type="ECO:0000256" key="2">
    <source>
        <dbReference type="SAM" id="MobiDB-lite"/>
    </source>
</evidence>
<dbReference type="SUPFAM" id="SSF52540">
    <property type="entry name" value="P-loop containing nucleoside triphosphate hydrolases"/>
    <property type="match status" value="1"/>
</dbReference>
<proteinExistence type="predicted"/>
<keyword evidence="1" id="KW-0175">Coiled coil</keyword>
<protein>
    <recommendedName>
        <fullName evidence="3">AAA+ ATPase domain-containing protein</fullName>
    </recommendedName>
</protein>
<feature type="domain" description="AAA+ ATPase" evidence="3">
    <location>
        <begin position="322"/>
        <end position="462"/>
    </location>
</feature>
<keyword evidence="5" id="KW-1185">Reference proteome</keyword>
<dbReference type="Pfam" id="PF00004">
    <property type="entry name" value="AAA"/>
    <property type="match status" value="1"/>
</dbReference>
<dbReference type="Gene3D" id="1.10.8.60">
    <property type="match status" value="1"/>
</dbReference>
<reference evidence="4 5" key="1">
    <citation type="journal article" date="2012" name="Genome Biol.">
        <title>Genome and low-iron response of an oceanic diatom adapted to chronic iron limitation.</title>
        <authorList>
            <person name="Lommer M."/>
            <person name="Specht M."/>
            <person name="Roy A.S."/>
            <person name="Kraemer L."/>
            <person name="Andreson R."/>
            <person name="Gutowska M.A."/>
            <person name="Wolf J."/>
            <person name="Bergner S.V."/>
            <person name="Schilhabel M.B."/>
            <person name="Klostermeier U.C."/>
            <person name="Beiko R.G."/>
            <person name="Rosenstiel P."/>
            <person name="Hippler M."/>
            <person name="Laroche J."/>
        </authorList>
    </citation>
    <scope>NUCLEOTIDE SEQUENCE [LARGE SCALE GENOMIC DNA]</scope>
    <source>
        <strain evidence="4 5">CCMP1005</strain>
    </source>
</reference>
<dbReference type="GO" id="GO:0016197">
    <property type="term" value="P:endosomal transport"/>
    <property type="evidence" value="ECO:0007669"/>
    <property type="project" value="TreeGrafter"/>
</dbReference>
<feature type="non-terminal residue" evidence="4">
    <location>
        <position position="1"/>
    </location>
</feature>
<dbReference type="SMART" id="SM00382">
    <property type="entry name" value="AAA"/>
    <property type="match status" value="1"/>
</dbReference>
<dbReference type="InterPro" id="IPR027417">
    <property type="entry name" value="P-loop_NTPase"/>
</dbReference>
<dbReference type="GO" id="GO:0007033">
    <property type="term" value="P:vacuole organization"/>
    <property type="evidence" value="ECO:0007669"/>
    <property type="project" value="TreeGrafter"/>
</dbReference>
<dbReference type="eggNOG" id="KOG0739">
    <property type="taxonomic scope" value="Eukaryota"/>
</dbReference>
<sequence>ASSKRKRGSRPRNLSDQTAKKSKPAAGSQASQDTAAEISALKEDLKVQKTDASLRISTITSERDAIQKDLDQLKVEKNRVESEKSSEFAQLKDELERKDRELNEQRKRDALQIESLVHERDELMANLVKEGELSTRLAEHQKLLESNITDMKTQLSTRSKESASSGELADVSRMLAQARHKLNEAERTVRLLRGENESVLKEKRRLKHDLSKRENELDAKSEKLVSKNAELDKVRRELKAKTEELSKLERRDTIDAERQGESDDHKRSRENIKNCIVGDLKCNWGDIIGNRKAVNTLRALPVCLDPDEREILGEYNNKDEKGVTGILLHGPPGTGKTSLAKAVATASNGVMINVESSTILEEFMGGSEKNIKALFDVASDESRVSGNPTIIVIDEIDSLFGRPGRNDCSIQANIVAQLQTFMEGVEPPKGEIIVIGITNHPQRLPGALRSRFRYIYVGLPADTDEIHDMLKLRVGNRRSILTDDDYTMLSNKLFDEEASGRDVEKVVKNAVHIVGMKTLDAKFLAQRCPI</sequence>
<dbReference type="PANTHER" id="PTHR23074:SF83">
    <property type="entry name" value="VACUOLAR PROTEIN SORTING-ASSOCIATED PROTEIN 4A"/>
    <property type="match status" value="1"/>
</dbReference>
<accession>K0R9V6</accession>
<organism evidence="4 5">
    <name type="scientific">Thalassiosira oceanica</name>
    <name type="common">Marine diatom</name>
    <dbReference type="NCBI Taxonomy" id="159749"/>
    <lineage>
        <taxon>Eukaryota</taxon>
        <taxon>Sar</taxon>
        <taxon>Stramenopiles</taxon>
        <taxon>Ochrophyta</taxon>
        <taxon>Bacillariophyta</taxon>
        <taxon>Coscinodiscophyceae</taxon>
        <taxon>Thalassiosirophycidae</taxon>
        <taxon>Thalassiosirales</taxon>
        <taxon>Thalassiosiraceae</taxon>
        <taxon>Thalassiosira</taxon>
    </lineage>
</organism>
<feature type="coiled-coil region" evidence="1">
    <location>
        <begin position="56"/>
        <end position="112"/>
    </location>
</feature>
<feature type="compositionally biased region" description="Basic residues" evidence="2">
    <location>
        <begin position="1"/>
        <end position="10"/>
    </location>
</feature>
<feature type="region of interest" description="Disordered" evidence="2">
    <location>
        <begin position="1"/>
        <end position="35"/>
    </location>
</feature>
<dbReference type="OrthoDB" id="10042665at2759"/>
<evidence type="ECO:0000313" key="4">
    <source>
        <dbReference type="EMBL" id="EJK45681.1"/>
    </source>
</evidence>
<gene>
    <name evidence="4" type="ORF">THAOC_35697</name>
</gene>
<evidence type="ECO:0000256" key="1">
    <source>
        <dbReference type="SAM" id="Coils"/>
    </source>
</evidence>
<dbReference type="Proteomes" id="UP000266841">
    <property type="component" value="Unassembled WGS sequence"/>
</dbReference>
<dbReference type="AlphaFoldDB" id="K0R9V6"/>
<dbReference type="PANTHER" id="PTHR23074">
    <property type="entry name" value="AAA DOMAIN-CONTAINING"/>
    <property type="match status" value="1"/>
</dbReference>
<evidence type="ECO:0000259" key="3">
    <source>
        <dbReference type="SMART" id="SM00382"/>
    </source>
</evidence>
<dbReference type="InterPro" id="IPR003959">
    <property type="entry name" value="ATPase_AAA_core"/>
</dbReference>